<comment type="caution">
    <text evidence="1">The sequence shown here is derived from an EMBL/GenBank/DDBJ whole genome shotgun (WGS) entry which is preliminary data.</text>
</comment>
<dbReference type="Proteomes" id="UP000236291">
    <property type="component" value="Unassembled WGS sequence"/>
</dbReference>
<sequence>MVVTYEATARNIHLVVVDLMDVIKEREGAKEWAFYMGLVCDLMAEPKVEWENKVEERRVSYVPSFRSHNQDKLNPLELVHWYWLGTWECVPLK</sequence>
<feature type="non-terminal residue" evidence="1">
    <location>
        <position position="93"/>
    </location>
</feature>
<name>A0A2K3MZA8_TRIPR</name>
<evidence type="ECO:0000313" key="2">
    <source>
        <dbReference type="Proteomes" id="UP000236291"/>
    </source>
</evidence>
<dbReference type="AlphaFoldDB" id="A0A2K3MZA8"/>
<dbReference type="EMBL" id="ASHM01014175">
    <property type="protein sequence ID" value="PNX96125.1"/>
    <property type="molecule type" value="Genomic_DNA"/>
</dbReference>
<reference evidence="1 2" key="2">
    <citation type="journal article" date="2017" name="Front. Plant Sci.">
        <title>Gene Classification and Mining of Molecular Markers Useful in Red Clover (Trifolium pratense) Breeding.</title>
        <authorList>
            <person name="Istvanek J."/>
            <person name="Dluhosova J."/>
            <person name="Dluhos P."/>
            <person name="Patkova L."/>
            <person name="Nedelnik J."/>
            <person name="Repkova J."/>
        </authorList>
    </citation>
    <scope>NUCLEOTIDE SEQUENCE [LARGE SCALE GENOMIC DNA]</scope>
    <source>
        <strain evidence="2">cv. Tatra</strain>
        <tissue evidence="1">Young leaves</tissue>
    </source>
</reference>
<protein>
    <submittedName>
        <fullName evidence="1">Uncharacterized protein</fullName>
    </submittedName>
</protein>
<reference evidence="1 2" key="1">
    <citation type="journal article" date="2014" name="Am. J. Bot.">
        <title>Genome assembly and annotation for red clover (Trifolium pratense; Fabaceae).</title>
        <authorList>
            <person name="Istvanek J."/>
            <person name="Jaros M."/>
            <person name="Krenek A."/>
            <person name="Repkova J."/>
        </authorList>
    </citation>
    <scope>NUCLEOTIDE SEQUENCE [LARGE SCALE GENOMIC DNA]</scope>
    <source>
        <strain evidence="2">cv. Tatra</strain>
        <tissue evidence="1">Young leaves</tissue>
    </source>
</reference>
<organism evidence="1 2">
    <name type="scientific">Trifolium pratense</name>
    <name type="common">Red clover</name>
    <dbReference type="NCBI Taxonomy" id="57577"/>
    <lineage>
        <taxon>Eukaryota</taxon>
        <taxon>Viridiplantae</taxon>
        <taxon>Streptophyta</taxon>
        <taxon>Embryophyta</taxon>
        <taxon>Tracheophyta</taxon>
        <taxon>Spermatophyta</taxon>
        <taxon>Magnoliopsida</taxon>
        <taxon>eudicotyledons</taxon>
        <taxon>Gunneridae</taxon>
        <taxon>Pentapetalae</taxon>
        <taxon>rosids</taxon>
        <taxon>fabids</taxon>
        <taxon>Fabales</taxon>
        <taxon>Fabaceae</taxon>
        <taxon>Papilionoideae</taxon>
        <taxon>50 kb inversion clade</taxon>
        <taxon>NPAAA clade</taxon>
        <taxon>Hologalegina</taxon>
        <taxon>IRL clade</taxon>
        <taxon>Trifolieae</taxon>
        <taxon>Trifolium</taxon>
    </lineage>
</organism>
<gene>
    <name evidence="1" type="ORF">L195_g019326</name>
</gene>
<evidence type="ECO:0000313" key="1">
    <source>
        <dbReference type="EMBL" id="PNX96125.1"/>
    </source>
</evidence>
<proteinExistence type="predicted"/>
<accession>A0A2K3MZA8</accession>